<organism evidence="8 9">
    <name type="scientific">Candidatus Veblenbacteria bacterium RIFOXYA2_FULL_43_9</name>
    <dbReference type="NCBI Taxonomy" id="1802425"/>
    <lineage>
        <taxon>Bacteria</taxon>
        <taxon>Candidatus Vebleniibacteriota</taxon>
    </lineage>
</organism>
<evidence type="ECO:0000256" key="5">
    <source>
        <dbReference type="HAMAP-Rule" id="MF_00532"/>
    </source>
</evidence>
<gene>
    <name evidence="5" type="primary">rpsI</name>
    <name evidence="8" type="ORF">A2226_01105</name>
</gene>
<protein>
    <recommendedName>
        <fullName evidence="4 5">Small ribosomal subunit protein uS9</fullName>
    </recommendedName>
</protein>
<dbReference type="InterPro" id="IPR020574">
    <property type="entry name" value="Ribosomal_uS9_CS"/>
</dbReference>
<dbReference type="GO" id="GO:0003735">
    <property type="term" value="F:structural constituent of ribosome"/>
    <property type="evidence" value="ECO:0007669"/>
    <property type="project" value="InterPro"/>
</dbReference>
<dbReference type="InterPro" id="IPR014721">
    <property type="entry name" value="Ribsml_uS5_D2-typ_fold_subgr"/>
</dbReference>
<evidence type="ECO:0000256" key="4">
    <source>
        <dbReference type="ARBA" id="ARBA00035259"/>
    </source>
</evidence>
<dbReference type="PANTHER" id="PTHR21569:SF1">
    <property type="entry name" value="SMALL RIBOSOMAL SUBUNIT PROTEIN US9M"/>
    <property type="match status" value="1"/>
</dbReference>
<keyword evidence="3 5" id="KW-0687">Ribonucleoprotein</keyword>
<evidence type="ECO:0000313" key="8">
    <source>
        <dbReference type="EMBL" id="OHA55368.1"/>
    </source>
</evidence>
<dbReference type="InterPro" id="IPR020568">
    <property type="entry name" value="Ribosomal_Su5_D2-typ_SF"/>
</dbReference>
<dbReference type="NCBIfam" id="NF001099">
    <property type="entry name" value="PRK00132.1"/>
    <property type="match status" value="1"/>
</dbReference>
<sequence>MHRSIGKDFVVGVGRRKTAIARVRLATKGSGQITINDQDLAKYFSLPDYINSAKEPLTLLGLEKSVDVRVKVSGGGKAGQAIAVRHGLARALLLLDENYRKQLRPAGFLTRDSRVKERKKPGLKKARRAPQFSKR</sequence>
<proteinExistence type="inferred from homology"/>
<dbReference type="InterPro" id="IPR023035">
    <property type="entry name" value="Ribosomal_uS9_bac/plastid"/>
</dbReference>
<dbReference type="AlphaFoldDB" id="A0A1G2Q475"/>
<name>A0A1G2Q475_9BACT</name>
<dbReference type="HAMAP" id="MF_00532_B">
    <property type="entry name" value="Ribosomal_uS9_B"/>
    <property type="match status" value="1"/>
</dbReference>
<dbReference type="InterPro" id="IPR000754">
    <property type="entry name" value="Ribosomal_uS9"/>
</dbReference>
<evidence type="ECO:0000256" key="3">
    <source>
        <dbReference type="ARBA" id="ARBA00023274"/>
    </source>
</evidence>
<feature type="compositionally biased region" description="Basic residues" evidence="7">
    <location>
        <begin position="116"/>
        <end position="135"/>
    </location>
</feature>
<feature type="region of interest" description="Disordered" evidence="7">
    <location>
        <begin position="110"/>
        <end position="135"/>
    </location>
</feature>
<keyword evidence="2 5" id="KW-0689">Ribosomal protein</keyword>
<dbReference type="GO" id="GO:0022627">
    <property type="term" value="C:cytosolic small ribosomal subunit"/>
    <property type="evidence" value="ECO:0007669"/>
    <property type="project" value="TreeGrafter"/>
</dbReference>
<dbReference type="Proteomes" id="UP000178936">
    <property type="component" value="Unassembled WGS sequence"/>
</dbReference>
<accession>A0A1G2Q475</accession>
<dbReference type="PROSITE" id="PS00360">
    <property type="entry name" value="RIBOSOMAL_S9"/>
    <property type="match status" value="1"/>
</dbReference>
<dbReference type="EMBL" id="MHTB01000016">
    <property type="protein sequence ID" value="OHA55368.1"/>
    <property type="molecule type" value="Genomic_DNA"/>
</dbReference>
<dbReference type="FunFam" id="3.30.230.10:FF:000001">
    <property type="entry name" value="30S ribosomal protein S9"/>
    <property type="match status" value="1"/>
</dbReference>
<reference evidence="8 9" key="1">
    <citation type="journal article" date="2016" name="Nat. Commun.">
        <title>Thousands of microbial genomes shed light on interconnected biogeochemical processes in an aquifer system.</title>
        <authorList>
            <person name="Anantharaman K."/>
            <person name="Brown C.T."/>
            <person name="Hug L.A."/>
            <person name="Sharon I."/>
            <person name="Castelle C.J."/>
            <person name="Probst A.J."/>
            <person name="Thomas B.C."/>
            <person name="Singh A."/>
            <person name="Wilkins M.J."/>
            <person name="Karaoz U."/>
            <person name="Brodie E.L."/>
            <person name="Williams K.H."/>
            <person name="Hubbard S.S."/>
            <person name="Banfield J.F."/>
        </authorList>
    </citation>
    <scope>NUCLEOTIDE SEQUENCE [LARGE SCALE GENOMIC DNA]</scope>
</reference>
<dbReference type="SUPFAM" id="SSF54211">
    <property type="entry name" value="Ribosomal protein S5 domain 2-like"/>
    <property type="match status" value="1"/>
</dbReference>
<dbReference type="Pfam" id="PF00380">
    <property type="entry name" value="Ribosomal_S9"/>
    <property type="match status" value="1"/>
</dbReference>
<evidence type="ECO:0000256" key="6">
    <source>
        <dbReference type="RuleBase" id="RU003815"/>
    </source>
</evidence>
<evidence type="ECO:0000256" key="2">
    <source>
        <dbReference type="ARBA" id="ARBA00022980"/>
    </source>
</evidence>
<comment type="similarity">
    <text evidence="1 5 6">Belongs to the universal ribosomal protein uS9 family.</text>
</comment>
<dbReference type="GO" id="GO:0003723">
    <property type="term" value="F:RNA binding"/>
    <property type="evidence" value="ECO:0007669"/>
    <property type="project" value="TreeGrafter"/>
</dbReference>
<dbReference type="GO" id="GO:0006412">
    <property type="term" value="P:translation"/>
    <property type="evidence" value="ECO:0007669"/>
    <property type="project" value="UniProtKB-UniRule"/>
</dbReference>
<dbReference type="PANTHER" id="PTHR21569">
    <property type="entry name" value="RIBOSOMAL PROTEIN S9"/>
    <property type="match status" value="1"/>
</dbReference>
<comment type="caution">
    <text evidence="8">The sequence shown here is derived from an EMBL/GenBank/DDBJ whole genome shotgun (WGS) entry which is preliminary data.</text>
</comment>
<evidence type="ECO:0000256" key="7">
    <source>
        <dbReference type="SAM" id="MobiDB-lite"/>
    </source>
</evidence>
<dbReference type="Gene3D" id="3.30.230.10">
    <property type="match status" value="1"/>
</dbReference>
<evidence type="ECO:0000313" key="9">
    <source>
        <dbReference type="Proteomes" id="UP000178936"/>
    </source>
</evidence>
<evidence type="ECO:0000256" key="1">
    <source>
        <dbReference type="ARBA" id="ARBA00005251"/>
    </source>
</evidence>